<dbReference type="InterPro" id="IPR007694">
    <property type="entry name" value="DNA_helicase_DnaB-like_C"/>
</dbReference>
<accession>A0A6J5MEG1</accession>
<dbReference type="Pfam" id="PF03796">
    <property type="entry name" value="DnaB_C"/>
    <property type="match status" value="1"/>
</dbReference>
<keyword evidence="3" id="KW-0347">Helicase</keyword>
<proteinExistence type="predicted"/>
<keyword evidence="1" id="KW-0639">Primosome</keyword>
<dbReference type="InterPro" id="IPR003593">
    <property type="entry name" value="AAA+_ATPase"/>
</dbReference>
<keyword evidence="3" id="KW-0067">ATP-binding</keyword>
<reference evidence="3" key="1">
    <citation type="submission" date="2020-04" db="EMBL/GenBank/DDBJ databases">
        <authorList>
            <person name="Chiriac C."/>
            <person name="Salcher M."/>
            <person name="Ghai R."/>
            <person name="Kavagutti S V."/>
        </authorList>
    </citation>
    <scope>NUCLEOTIDE SEQUENCE</scope>
</reference>
<dbReference type="SUPFAM" id="SSF52540">
    <property type="entry name" value="P-loop containing nucleoside triphosphate hydrolases"/>
    <property type="match status" value="1"/>
</dbReference>
<dbReference type="GO" id="GO:0003678">
    <property type="term" value="F:DNA helicase activity"/>
    <property type="evidence" value="ECO:0007669"/>
    <property type="project" value="InterPro"/>
</dbReference>
<protein>
    <submittedName>
        <fullName evidence="3">DnaB Replicative DNA helicase</fullName>
    </submittedName>
</protein>
<dbReference type="EMBL" id="LR796737">
    <property type="protein sequence ID" value="CAB4162869.1"/>
    <property type="molecule type" value="Genomic_DNA"/>
</dbReference>
<dbReference type="PANTHER" id="PTHR30153">
    <property type="entry name" value="REPLICATIVE DNA HELICASE DNAB"/>
    <property type="match status" value="1"/>
</dbReference>
<name>A0A6J5MEG1_9CAUD</name>
<feature type="domain" description="AAA+ ATPase" evidence="2">
    <location>
        <begin position="213"/>
        <end position="394"/>
    </location>
</feature>
<dbReference type="EMBL" id="LR796418">
    <property type="protein sequence ID" value="CAB4143490.1"/>
    <property type="molecule type" value="Genomic_DNA"/>
</dbReference>
<dbReference type="InterPro" id="IPR027417">
    <property type="entry name" value="P-loop_NTPase"/>
</dbReference>
<sequence>MTENQTEDKQEYPIEYQVFALSFKNPGSIAYFDAQLPDEIVGAIHGQSGIHEFYKAMLSYYHATKREIVDPIAFKSWLESETDIHSALGGSSGVDTMIGVILNLETSDHESISQLLKHKANKRKQLDILQELHLLLTQKGEKNTKDIARISEITGEIKNLENDLNFDPLDSVATAVDISKRAASLLEIPSFLPTQYKSLNRAMGYTDDGGFFRGAVHAIIAPSGKGKSTFAKCLINHWADTGHKVLYVNFEEAVPHWERVLMTQIIEKNVYAEAANWNEKEKSENLAKFKSKLDEWGDRFMVKHDPDTPYFEDLEKWFRSIMGHSELIPDVIVIDTIQSMFTKGGKGKPRWGEFEEMMVRLEKLARDMDCVLIITAQENSNRMKERREVVQQSDTGGSLSIQQKCAVTIFITEKKLISGDDSEDENIMQLQIPKNRITGSTYTYNSPLVKYIDQYKKYVEYEPITSESYSKIVNSDDIKELIESINIL</sequence>
<evidence type="ECO:0000313" key="4">
    <source>
        <dbReference type="EMBL" id="CAB4162869.1"/>
    </source>
</evidence>
<dbReference type="SMART" id="SM00382">
    <property type="entry name" value="AAA"/>
    <property type="match status" value="1"/>
</dbReference>
<evidence type="ECO:0000256" key="1">
    <source>
        <dbReference type="ARBA" id="ARBA00022515"/>
    </source>
</evidence>
<dbReference type="PANTHER" id="PTHR30153:SF2">
    <property type="entry name" value="REPLICATIVE DNA HELICASE"/>
    <property type="match status" value="1"/>
</dbReference>
<keyword evidence="3" id="KW-0378">Hydrolase</keyword>
<evidence type="ECO:0000313" key="3">
    <source>
        <dbReference type="EMBL" id="CAB4143490.1"/>
    </source>
</evidence>
<dbReference type="Gene3D" id="3.40.50.300">
    <property type="entry name" value="P-loop containing nucleotide triphosphate hydrolases"/>
    <property type="match status" value="1"/>
</dbReference>
<gene>
    <name evidence="3" type="ORF">UFOVP436_157</name>
    <name evidence="4" type="ORF">UFOVP784_157</name>
</gene>
<organism evidence="3">
    <name type="scientific">uncultured Caudovirales phage</name>
    <dbReference type="NCBI Taxonomy" id="2100421"/>
    <lineage>
        <taxon>Viruses</taxon>
        <taxon>Duplodnaviria</taxon>
        <taxon>Heunggongvirae</taxon>
        <taxon>Uroviricota</taxon>
        <taxon>Caudoviricetes</taxon>
        <taxon>Peduoviridae</taxon>
        <taxon>Maltschvirus</taxon>
        <taxon>Maltschvirus maltsch</taxon>
    </lineage>
</organism>
<dbReference type="GO" id="GO:0006269">
    <property type="term" value="P:DNA replication, synthesis of primer"/>
    <property type="evidence" value="ECO:0007669"/>
    <property type="project" value="UniProtKB-KW"/>
</dbReference>
<keyword evidence="3" id="KW-0547">Nucleotide-binding</keyword>
<dbReference type="GO" id="GO:0005524">
    <property type="term" value="F:ATP binding"/>
    <property type="evidence" value="ECO:0007669"/>
    <property type="project" value="InterPro"/>
</dbReference>
<evidence type="ECO:0000259" key="2">
    <source>
        <dbReference type="SMART" id="SM00382"/>
    </source>
</evidence>